<dbReference type="Proteomes" id="UP001501645">
    <property type="component" value="Unassembled WGS sequence"/>
</dbReference>
<evidence type="ECO:0000313" key="1">
    <source>
        <dbReference type="EMBL" id="GAA4770573.1"/>
    </source>
</evidence>
<gene>
    <name evidence="1" type="ORF">GCM10023351_12980</name>
</gene>
<reference evidence="2" key="1">
    <citation type="journal article" date="2019" name="Int. J. Syst. Evol. Microbiol.">
        <title>The Global Catalogue of Microorganisms (GCM) 10K type strain sequencing project: providing services to taxonomists for standard genome sequencing and annotation.</title>
        <authorList>
            <consortium name="The Broad Institute Genomics Platform"/>
            <consortium name="The Broad Institute Genome Sequencing Center for Infectious Disease"/>
            <person name="Wu L."/>
            <person name="Ma J."/>
        </authorList>
    </citation>
    <scope>NUCLEOTIDE SEQUENCE [LARGE SCALE GENOMIC DNA]</scope>
    <source>
        <strain evidence="2">JCM 18537</strain>
    </source>
</reference>
<dbReference type="EMBL" id="BAABKO010000002">
    <property type="protein sequence ID" value="GAA4770573.1"/>
    <property type="molecule type" value="Genomic_DNA"/>
</dbReference>
<accession>A0ABP8ZZG1</accession>
<organism evidence="1 2">
    <name type="scientific">Microbacterium gilvum</name>
    <dbReference type="NCBI Taxonomy" id="1336204"/>
    <lineage>
        <taxon>Bacteria</taxon>
        <taxon>Bacillati</taxon>
        <taxon>Actinomycetota</taxon>
        <taxon>Actinomycetes</taxon>
        <taxon>Micrococcales</taxon>
        <taxon>Microbacteriaceae</taxon>
        <taxon>Microbacterium</taxon>
    </lineage>
</organism>
<proteinExistence type="predicted"/>
<protein>
    <submittedName>
        <fullName evidence="1">Uncharacterized protein</fullName>
    </submittedName>
</protein>
<keyword evidence="2" id="KW-1185">Reference proteome</keyword>
<sequence length="62" mass="6897">MRLESAKLLWDASEAAKAVHTFTDGVTKGRFFAELLLRSAVERQLESVGSRGEVHRTAGRRP</sequence>
<name>A0ABP8ZZG1_9MICO</name>
<comment type="caution">
    <text evidence="1">The sequence shown here is derived from an EMBL/GenBank/DDBJ whole genome shotgun (WGS) entry which is preliminary data.</text>
</comment>
<evidence type="ECO:0000313" key="2">
    <source>
        <dbReference type="Proteomes" id="UP001501645"/>
    </source>
</evidence>